<dbReference type="AlphaFoldDB" id="A0A9Q1ARN7"/>
<keyword evidence="5 9" id="KW-0812">Transmembrane</keyword>
<accession>A0A9Q1ARN7</accession>
<dbReference type="PANTHER" id="PTHR14275:SF0">
    <property type="entry name" value="LIPID DROPLET ASSEMBLY FACTOR 1"/>
    <property type="match status" value="1"/>
</dbReference>
<keyword evidence="11" id="KW-1185">Reference proteome</keyword>
<feature type="transmembrane region" description="Helical" evidence="9">
    <location>
        <begin position="84"/>
        <end position="114"/>
    </location>
</feature>
<evidence type="ECO:0000256" key="9">
    <source>
        <dbReference type="SAM" id="Phobius"/>
    </source>
</evidence>
<dbReference type="GO" id="GO:0005811">
    <property type="term" value="C:lipid droplet"/>
    <property type="evidence" value="ECO:0007669"/>
    <property type="project" value="UniProtKB-SubCell"/>
</dbReference>
<name>A0A9Q1ARN7_9SAUR</name>
<dbReference type="EMBL" id="JAPFRF010000021">
    <property type="protein sequence ID" value="KAJ7305845.1"/>
    <property type="molecule type" value="Genomic_DNA"/>
</dbReference>
<evidence type="ECO:0000256" key="4">
    <source>
        <dbReference type="ARBA" id="ARBA00022677"/>
    </source>
</evidence>
<keyword evidence="6" id="KW-0256">Endoplasmic reticulum</keyword>
<evidence type="ECO:0000256" key="5">
    <source>
        <dbReference type="ARBA" id="ARBA00022692"/>
    </source>
</evidence>
<proteinExistence type="inferred from homology"/>
<sequence>MSKEIKSLQKRWNTILETVHSNSHVVAFMNSQLGRYLDDRPFVSLSLLVFIAAAAIPVVFFLVFVVATTVIACVGVIIMEGFLISLGGVTLLCVLIGLGMVSLAVSGVLSVFYLSLTTLLNYWPTPQPSKKEFANECNVLRNNPPDLDSDAAKKESE</sequence>
<feature type="transmembrane region" description="Helical" evidence="9">
    <location>
        <begin position="45"/>
        <end position="78"/>
    </location>
</feature>
<dbReference type="Proteomes" id="UP001142489">
    <property type="component" value="Unassembled WGS sequence"/>
</dbReference>
<dbReference type="GO" id="GO:0005789">
    <property type="term" value="C:endoplasmic reticulum membrane"/>
    <property type="evidence" value="ECO:0007669"/>
    <property type="project" value="UniProtKB-SubCell"/>
</dbReference>
<keyword evidence="7 9" id="KW-1133">Transmembrane helix</keyword>
<evidence type="ECO:0000313" key="11">
    <source>
        <dbReference type="Proteomes" id="UP001142489"/>
    </source>
</evidence>
<keyword evidence="4" id="KW-0551">Lipid droplet</keyword>
<evidence type="ECO:0000256" key="6">
    <source>
        <dbReference type="ARBA" id="ARBA00022824"/>
    </source>
</evidence>
<comment type="similarity">
    <text evidence="3">Belongs to the LDAF1 family.</text>
</comment>
<dbReference type="Pfam" id="PF16015">
    <property type="entry name" value="Promethin"/>
    <property type="match status" value="1"/>
</dbReference>
<organism evidence="10 11">
    <name type="scientific">Phrynocephalus forsythii</name>
    <dbReference type="NCBI Taxonomy" id="171643"/>
    <lineage>
        <taxon>Eukaryota</taxon>
        <taxon>Metazoa</taxon>
        <taxon>Chordata</taxon>
        <taxon>Craniata</taxon>
        <taxon>Vertebrata</taxon>
        <taxon>Euteleostomi</taxon>
        <taxon>Lepidosauria</taxon>
        <taxon>Squamata</taxon>
        <taxon>Bifurcata</taxon>
        <taxon>Unidentata</taxon>
        <taxon>Episquamata</taxon>
        <taxon>Toxicofera</taxon>
        <taxon>Iguania</taxon>
        <taxon>Acrodonta</taxon>
        <taxon>Agamidae</taxon>
        <taxon>Agaminae</taxon>
        <taxon>Phrynocephalus</taxon>
    </lineage>
</organism>
<evidence type="ECO:0000256" key="2">
    <source>
        <dbReference type="ARBA" id="ARBA00004502"/>
    </source>
</evidence>
<keyword evidence="8 9" id="KW-0472">Membrane</keyword>
<dbReference type="PANTHER" id="PTHR14275">
    <property type="entry name" value="PROMETHIN"/>
    <property type="match status" value="1"/>
</dbReference>
<evidence type="ECO:0000313" key="10">
    <source>
        <dbReference type="EMBL" id="KAJ7305845.1"/>
    </source>
</evidence>
<comment type="subcellular location">
    <subcellularLocation>
        <location evidence="1">Endoplasmic reticulum membrane</location>
        <topology evidence="1">Multi-pass membrane protein</topology>
    </subcellularLocation>
    <subcellularLocation>
        <location evidence="2">Lipid droplet</location>
    </subcellularLocation>
</comment>
<gene>
    <name evidence="10" type="ORF">JRQ81_010211</name>
</gene>
<evidence type="ECO:0000256" key="8">
    <source>
        <dbReference type="ARBA" id="ARBA00023136"/>
    </source>
</evidence>
<evidence type="ECO:0000256" key="3">
    <source>
        <dbReference type="ARBA" id="ARBA00007618"/>
    </source>
</evidence>
<evidence type="ECO:0008006" key="12">
    <source>
        <dbReference type="Google" id="ProtNLM"/>
    </source>
</evidence>
<dbReference type="InterPro" id="IPR029709">
    <property type="entry name" value="LDAF1"/>
</dbReference>
<dbReference type="OrthoDB" id="9943433at2759"/>
<comment type="caution">
    <text evidence="10">The sequence shown here is derived from an EMBL/GenBank/DDBJ whole genome shotgun (WGS) entry which is preliminary data.</text>
</comment>
<reference evidence="10" key="1">
    <citation type="journal article" date="2023" name="DNA Res.">
        <title>Chromosome-level genome assembly of Phrynocephalus forsythii using third-generation DNA sequencing and Hi-C analysis.</title>
        <authorList>
            <person name="Qi Y."/>
            <person name="Zhao W."/>
            <person name="Zhao Y."/>
            <person name="Niu C."/>
            <person name="Cao S."/>
            <person name="Zhang Y."/>
        </authorList>
    </citation>
    <scope>NUCLEOTIDE SEQUENCE</scope>
    <source>
        <tissue evidence="10">Muscle</tissue>
    </source>
</reference>
<evidence type="ECO:0000256" key="1">
    <source>
        <dbReference type="ARBA" id="ARBA00004477"/>
    </source>
</evidence>
<protein>
    <recommendedName>
        <fullName evidence="12">Promethin</fullName>
    </recommendedName>
</protein>
<evidence type="ECO:0000256" key="7">
    <source>
        <dbReference type="ARBA" id="ARBA00022989"/>
    </source>
</evidence>